<dbReference type="Gene3D" id="3.90.180.10">
    <property type="entry name" value="Medium-chain alcohol dehydrogenases, catalytic domain"/>
    <property type="match status" value="1"/>
</dbReference>
<reference evidence="2" key="1">
    <citation type="journal article" date="2014" name="Int. J. Syst. Evol. Microbiol.">
        <title>Complete genome sequence of Corynebacterium casei LMG S-19264T (=DSM 44701T), isolated from a smear-ripened cheese.</title>
        <authorList>
            <consortium name="US DOE Joint Genome Institute (JGI-PGF)"/>
            <person name="Walter F."/>
            <person name="Albersmeier A."/>
            <person name="Kalinowski J."/>
            <person name="Ruckert C."/>
        </authorList>
    </citation>
    <scope>NUCLEOTIDE SEQUENCE</scope>
    <source>
        <strain evidence="2">CGMCC 4.7403</strain>
    </source>
</reference>
<feature type="region of interest" description="Disordered" evidence="1">
    <location>
        <begin position="135"/>
        <end position="158"/>
    </location>
</feature>
<dbReference type="AlphaFoldDB" id="A0A918ZKY2"/>
<dbReference type="Gene3D" id="3.40.50.720">
    <property type="entry name" value="NAD(P)-binding Rossmann-like Domain"/>
    <property type="match status" value="1"/>
</dbReference>
<organism evidence="2 3">
    <name type="scientific">Streptomyces capitiformicae</name>
    <dbReference type="NCBI Taxonomy" id="2014920"/>
    <lineage>
        <taxon>Bacteria</taxon>
        <taxon>Bacillati</taxon>
        <taxon>Actinomycetota</taxon>
        <taxon>Actinomycetes</taxon>
        <taxon>Kitasatosporales</taxon>
        <taxon>Streptomycetaceae</taxon>
        <taxon>Streptomyces</taxon>
    </lineage>
</organism>
<dbReference type="Proteomes" id="UP000603227">
    <property type="component" value="Unassembled WGS sequence"/>
</dbReference>
<proteinExistence type="predicted"/>
<name>A0A918ZKY2_9ACTN</name>
<gene>
    <name evidence="2" type="ORF">GCM10017771_81410</name>
</gene>
<dbReference type="Pfam" id="PF13602">
    <property type="entry name" value="ADH_zinc_N_2"/>
    <property type="match status" value="1"/>
</dbReference>
<evidence type="ECO:0000313" key="3">
    <source>
        <dbReference type="Proteomes" id="UP000603227"/>
    </source>
</evidence>
<reference evidence="2" key="2">
    <citation type="submission" date="2020-09" db="EMBL/GenBank/DDBJ databases">
        <authorList>
            <person name="Sun Q."/>
            <person name="Zhou Y."/>
        </authorList>
    </citation>
    <scope>NUCLEOTIDE SEQUENCE</scope>
    <source>
        <strain evidence="2">CGMCC 4.7403</strain>
    </source>
</reference>
<accession>A0A918ZKY2</accession>
<dbReference type="EMBL" id="BNAT01000047">
    <property type="protein sequence ID" value="GHE58452.1"/>
    <property type="molecule type" value="Genomic_DNA"/>
</dbReference>
<protein>
    <submittedName>
        <fullName evidence="2">Uncharacterized protein</fullName>
    </submittedName>
</protein>
<feature type="compositionally biased region" description="Low complexity" evidence="1">
    <location>
        <begin position="135"/>
        <end position="151"/>
    </location>
</feature>
<comment type="caution">
    <text evidence="2">The sequence shown here is derived from an EMBL/GenBank/DDBJ whole genome shotgun (WGS) entry which is preliminary data.</text>
</comment>
<keyword evidence="3" id="KW-1185">Reference proteome</keyword>
<evidence type="ECO:0000313" key="2">
    <source>
        <dbReference type="EMBL" id="GHE58452.1"/>
    </source>
</evidence>
<evidence type="ECO:0000256" key="1">
    <source>
        <dbReference type="SAM" id="MobiDB-lite"/>
    </source>
</evidence>
<sequence length="165" mass="17183">MGAESVVALPADLPEETYDAVLDTAGVDVSPALAGGGLYVSIADEPLPAVPGATKSYVQESKKDLAELVELVDAGRLRVRVAEHHPVTAVRTAHERFEAGAWVARSSSSSDLLFWPALLAFAGLTFGDPRRPVVPAASSPAPGGCSRPGRSGSRGRGIPRCVRWG</sequence>